<dbReference type="AlphaFoldDB" id="A0A6A0AIU6"/>
<dbReference type="Proteomes" id="UP000485058">
    <property type="component" value="Unassembled WGS sequence"/>
</dbReference>
<dbReference type="EMBL" id="BLLF01007229">
    <property type="protein sequence ID" value="GFH32840.1"/>
    <property type="molecule type" value="Genomic_DNA"/>
</dbReference>
<proteinExistence type="predicted"/>
<name>A0A6A0AIU6_HAELA</name>
<keyword evidence="2" id="KW-1185">Reference proteome</keyword>
<evidence type="ECO:0000313" key="1">
    <source>
        <dbReference type="EMBL" id="GFH32840.1"/>
    </source>
</evidence>
<gene>
    <name evidence="1" type="ORF">HaLaN_32127</name>
</gene>
<comment type="caution">
    <text evidence="1">The sequence shown here is derived from an EMBL/GenBank/DDBJ whole genome shotgun (WGS) entry which is preliminary data.</text>
</comment>
<organism evidence="1 2">
    <name type="scientific">Haematococcus lacustris</name>
    <name type="common">Green alga</name>
    <name type="synonym">Haematococcus pluvialis</name>
    <dbReference type="NCBI Taxonomy" id="44745"/>
    <lineage>
        <taxon>Eukaryota</taxon>
        <taxon>Viridiplantae</taxon>
        <taxon>Chlorophyta</taxon>
        <taxon>core chlorophytes</taxon>
        <taxon>Chlorophyceae</taxon>
        <taxon>CS clade</taxon>
        <taxon>Chlamydomonadales</taxon>
        <taxon>Haematococcaceae</taxon>
        <taxon>Haematococcus</taxon>
    </lineage>
</organism>
<protein>
    <submittedName>
        <fullName evidence="1">Uncharacterized protein</fullName>
    </submittedName>
</protein>
<accession>A0A6A0AIU6</accession>
<sequence length="82" mass="8937">MPLVPRIVTHAKQCTTSDFEGVLFYNGSPRNETVVPWPPTSLVVSKLAAGVAGCKKLAVGVRRMQRYAGTAWSTMMEVQCPI</sequence>
<reference evidence="1 2" key="1">
    <citation type="submission" date="2020-02" db="EMBL/GenBank/DDBJ databases">
        <title>Draft genome sequence of Haematococcus lacustris strain NIES-144.</title>
        <authorList>
            <person name="Morimoto D."/>
            <person name="Nakagawa S."/>
            <person name="Yoshida T."/>
            <person name="Sawayama S."/>
        </authorList>
    </citation>
    <scope>NUCLEOTIDE SEQUENCE [LARGE SCALE GENOMIC DNA]</scope>
    <source>
        <strain evidence="1 2">NIES-144</strain>
    </source>
</reference>
<evidence type="ECO:0000313" key="2">
    <source>
        <dbReference type="Proteomes" id="UP000485058"/>
    </source>
</evidence>